<dbReference type="EMBL" id="OC914997">
    <property type="protein sequence ID" value="CAD7638080.1"/>
    <property type="molecule type" value="Genomic_DNA"/>
</dbReference>
<dbReference type="Proteomes" id="UP000728032">
    <property type="component" value="Unassembled WGS sequence"/>
</dbReference>
<dbReference type="OrthoDB" id="6516467at2759"/>
<sequence length="103" mass="11807">MRFMSKEDISMSSSDTGEDSVLRDPKEDNPPYGGRSGIISNAMEIRMRTPSYMPTSSQQRRILKLFEDCIKSGEGFRFKKSYSPGTTSLDPIPYRYIPVYTDY</sequence>
<evidence type="ECO:0000256" key="1">
    <source>
        <dbReference type="SAM" id="MobiDB-lite"/>
    </source>
</evidence>
<dbReference type="AlphaFoldDB" id="A0A7R9QAA2"/>
<dbReference type="EMBL" id="CAJPVJ010000172">
    <property type="protein sequence ID" value="CAG2161595.1"/>
    <property type="molecule type" value="Genomic_DNA"/>
</dbReference>
<evidence type="ECO:0000313" key="2">
    <source>
        <dbReference type="EMBL" id="CAD7638080.1"/>
    </source>
</evidence>
<name>A0A7R9QAA2_9ACAR</name>
<protein>
    <submittedName>
        <fullName evidence="2">Uncharacterized protein</fullName>
    </submittedName>
</protein>
<reference evidence="2" key="1">
    <citation type="submission" date="2020-11" db="EMBL/GenBank/DDBJ databases">
        <authorList>
            <person name="Tran Van P."/>
        </authorList>
    </citation>
    <scope>NUCLEOTIDE SEQUENCE</scope>
</reference>
<accession>A0A7R9QAA2</accession>
<organism evidence="2">
    <name type="scientific">Oppiella nova</name>
    <dbReference type="NCBI Taxonomy" id="334625"/>
    <lineage>
        <taxon>Eukaryota</taxon>
        <taxon>Metazoa</taxon>
        <taxon>Ecdysozoa</taxon>
        <taxon>Arthropoda</taxon>
        <taxon>Chelicerata</taxon>
        <taxon>Arachnida</taxon>
        <taxon>Acari</taxon>
        <taxon>Acariformes</taxon>
        <taxon>Sarcoptiformes</taxon>
        <taxon>Oribatida</taxon>
        <taxon>Brachypylina</taxon>
        <taxon>Oppioidea</taxon>
        <taxon>Oppiidae</taxon>
        <taxon>Oppiella</taxon>
    </lineage>
</organism>
<keyword evidence="3" id="KW-1185">Reference proteome</keyword>
<feature type="compositionally biased region" description="Basic and acidic residues" evidence="1">
    <location>
        <begin position="20"/>
        <end position="29"/>
    </location>
</feature>
<evidence type="ECO:0000313" key="3">
    <source>
        <dbReference type="Proteomes" id="UP000728032"/>
    </source>
</evidence>
<proteinExistence type="predicted"/>
<gene>
    <name evidence="2" type="ORF">ONB1V03_LOCUS1199</name>
</gene>
<feature type="region of interest" description="Disordered" evidence="1">
    <location>
        <begin position="1"/>
        <end position="40"/>
    </location>
</feature>